<organism evidence="2 3">
    <name type="scientific">Limobrevibacterium gyesilva</name>
    <dbReference type="NCBI Taxonomy" id="2991712"/>
    <lineage>
        <taxon>Bacteria</taxon>
        <taxon>Pseudomonadati</taxon>
        <taxon>Pseudomonadota</taxon>
        <taxon>Alphaproteobacteria</taxon>
        <taxon>Acetobacterales</taxon>
        <taxon>Acetobacteraceae</taxon>
        <taxon>Limobrevibacterium</taxon>
    </lineage>
</organism>
<sequence>MQPKSSTDTPPADEPFLLEEFLPYELSVAANRASRLFARRYSEAFGLSIAEWRVMAMVGRFGTISPGAVAERAEMDKVKVSRAVASLVAAGLAEQGPDPQDGRARLLRLTRKGRHMHQDIVPLARTLEAQLAAGLSADEWAALRNCLRKLYAHVRRLDAAEPRPKDGKATRLPE</sequence>
<comment type="caution">
    <text evidence="2">The sequence shown here is derived from an EMBL/GenBank/DDBJ whole genome shotgun (WGS) entry which is preliminary data.</text>
</comment>
<reference evidence="2" key="2">
    <citation type="submission" date="2022-10" db="EMBL/GenBank/DDBJ databases">
        <authorList>
            <person name="Trinh H.N."/>
        </authorList>
    </citation>
    <scope>NUCLEOTIDE SEQUENCE</scope>
    <source>
        <strain evidence="2">RN2-1</strain>
    </source>
</reference>
<dbReference type="GO" id="GO:0003700">
    <property type="term" value="F:DNA-binding transcription factor activity"/>
    <property type="evidence" value="ECO:0007669"/>
    <property type="project" value="InterPro"/>
</dbReference>
<dbReference type="InterPro" id="IPR039422">
    <property type="entry name" value="MarR/SlyA-like"/>
</dbReference>
<dbReference type="AlphaFoldDB" id="A0AA42CGW4"/>
<accession>A0AA42CGW4</accession>
<proteinExistence type="predicted"/>
<dbReference type="InterPro" id="IPR036390">
    <property type="entry name" value="WH_DNA-bd_sf"/>
</dbReference>
<dbReference type="Proteomes" id="UP001165679">
    <property type="component" value="Unassembled WGS sequence"/>
</dbReference>
<dbReference type="InterPro" id="IPR036388">
    <property type="entry name" value="WH-like_DNA-bd_sf"/>
</dbReference>
<evidence type="ECO:0000259" key="1">
    <source>
        <dbReference type="PROSITE" id="PS50995"/>
    </source>
</evidence>
<dbReference type="Gene3D" id="1.10.10.10">
    <property type="entry name" value="Winged helix-like DNA-binding domain superfamily/Winged helix DNA-binding domain"/>
    <property type="match status" value="1"/>
</dbReference>
<dbReference type="InterPro" id="IPR000835">
    <property type="entry name" value="HTH_MarR-typ"/>
</dbReference>
<dbReference type="GO" id="GO:0006950">
    <property type="term" value="P:response to stress"/>
    <property type="evidence" value="ECO:0007669"/>
    <property type="project" value="TreeGrafter"/>
</dbReference>
<name>A0AA42CGW4_9PROT</name>
<dbReference type="RefSeq" id="WP_264715337.1">
    <property type="nucleotide sequence ID" value="NZ_JAPDNT010000020.1"/>
</dbReference>
<dbReference type="PRINTS" id="PR00598">
    <property type="entry name" value="HTHMARR"/>
</dbReference>
<dbReference type="EMBL" id="JAPDNT010000020">
    <property type="protein sequence ID" value="MCW3476536.1"/>
    <property type="molecule type" value="Genomic_DNA"/>
</dbReference>
<evidence type="ECO:0000313" key="2">
    <source>
        <dbReference type="EMBL" id="MCW3476536.1"/>
    </source>
</evidence>
<dbReference type="PANTHER" id="PTHR33164:SF43">
    <property type="entry name" value="HTH-TYPE TRANSCRIPTIONAL REPRESSOR YETL"/>
    <property type="match status" value="1"/>
</dbReference>
<gene>
    <name evidence="2" type="ORF">OL599_18390</name>
</gene>
<feature type="domain" description="HTH marR-type" evidence="1">
    <location>
        <begin position="19"/>
        <end position="152"/>
    </location>
</feature>
<dbReference type="PROSITE" id="PS50995">
    <property type="entry name" value="HTH_MARR_2"/>
    <property type="match status" value="1"/>
</dbReference>
<dbReference type="Pfam" id="PF12802">
    <property type="entry name" value="MarR_2"/>
    <property type="match status" value="1"/>
</dbReference>
<dbReference type="PANTHER" id="PTHR33164">
    <property type="entry name" value="TRANSCRIPTIONAL REGULATOR, MARR FAMILY"/>
    <property type="match status" value="1"/>
</dbReference>
<dbReference type="SMART" id="SM00347">
    <property type="entry name" value="HTH_MARR"/>
    <property type="match status" value="1"/>
</dbReference>
<dbReference type="SUPFAM" id="SSF46785">
    <property type="entry name" value="Winged helix' DNA-binding domain"/>
    <property type="match status" value="1"/>
</dbReference>
<keyword evidence="3" id="KW-1185">Reference proteome</keyword>
<protein>
    <submittedName>
        <fullName evidence="2">MarR family winged helix-turn-helix transcriptional regulator</fullName>
    </submittedName>
</protein>
<reference evidence="2" key="1">
    <citation type="submission" date="2022-09" db="EMBL/GenBank/DDBJ databases">
        <title>Rhodovastum sp. nov. RN2-1 isolated from soil in Seongnam, South Korea.</title>
        <authorList>
            <person name="Le N.T."/>
        </authorList>
    </citation>
    <scope>NUCLEOTIDE SEQUENCE</scope>
    <source>
        <strain evidence="2">RN2-1</strain>
    </source>
</reference>
<evidence type="ECO:0000313" key="3">
    <source>
        <dbReference type="Proteomes" id="UP001165679"/>
    </source>
</evidence>